<dbReference type="Proteomes" id="UP000280434">
    <property type="component" value="Unassembled WGS sequence"/>
</dbReference>
<name>A0A494X9S0_9BURK</name>
<proteinExistence type="predicted"/>
<protein>
    <submittedName>
        <fullName evidence="6">TetR/AcrR family transcriptional regulator</fullName>
    </submittedName>
</protein>
<dbReference type="PANTHER" id="PTHR30055">
    <property type="entry name" value="HTH-TYPE TRANSCRIPTIONAL REGULATOR RUTR"/>
    <property type="match status" value="1"/>
</dbReference>
<keyword evidence="1" id="KW-0175">Coiled coil</keyword>
<dbReference type="InterPro" id="IPR009057">
    <property type="entry name" value="Homeodomain-like_sf"/>
</dbReference>
<dbReference type="EMBL" id="RBZV01000005">
    <property type="protein sequence ID" value="RKP47517.1"/>
    <property type="molecule type" value="Genomic_DNA"/>
</dbReference>
<dbReference type="InterPro" id="IPR001647">
    <property type="entry name" value="HTH_TetR"/>
</dbReference>
<sequence>MRGKLSTSKLGTAQRRARPGAPPEHHPISMRDPLLTSTPKESTVLEVAAQRRSQARGQRSAKKLLDAAASLFVEKGVDETTVDEIVVLAGTAKGTFYHHYESKAALLIALRESVIGDFESHIENAMAKCPADDLARQLDTWVKAASEAYVNMGPLHEVVFGTESPRWTASDRAFMRDLTALIRQGHSKGLWAAPNAHVTATFLFRGVLGVIDDLILAGKDPLSMQRASVGLARHLVAMKRA</sequence>
<gene>
    <name evidence="6" type="ORF">D7S89_14910</name>
</gene>
<feature type="region of interest" description="Disordered" evidence="4">
    <location>
        <begin position="1"/>
        <end position="39"/>
    </location>
</feature>
<organism evidence="6 7">
    <name type="scientific">Trinickia fusca</name>
    <dbReference type="NCBI Taxonomy" id="2419777"/>
    <lineage>
        <taxon>Bacteria</taxon>
        <taxon>Pseudomonadati</taxon>
        <taxon>Pseudomonadota</taxon>
        <taxon>Betaproteobacteria</taxon>
        <taxon>Burkholderiales</taxon>
        <taxon>Burkholderiaceae</taxon>
        <taxon>Trinickia</taxon>
    </lineage>
</organism>
<feature type="DNA-binding region" description="H-T-H motif" evidence="3">
    <location>
        <begin position="81"/>
        <end position="100"/>
    </location>
</feature>
<evidence type="ECO:0000256" key="3">
    <source>
        <dbReference type="PROSITE-ProRule" id="PRU00335"/>
    </source>
</evidence>
<evidence type="ECO:0000256" key="4">
    <source>
        <dbReference type="SAM" id="MobiDB-lite"/>
    </source>
</evidence>
<dbReference type="OrthoDB" id="9809772at2"/>
<dbReference type="AlphaFoldDB" id="A0A494X9S0"/>
<dbReference type="PANTHER" id="PTHR30055:SF183">
    <property type="entry name" value="NUCLEOID OCCLUSION FACTOR SLMA"/>
    <property type="match status" value="1"/>
</dbReference>
<evidence type="ECO:0000313" key="7">
    <source>
        <dbReference type="Proteomes" id="UP000280434"/>
    </source>
</evidence>
<evidence type="ECO:0000259" key="5">
    <source>
        <dbReference type="PROSITE" id="PS50977"/>
    </source>
</evidence>
<evidence type="ECO:0000256" key="1">
    <source>
        <dbReference type="ARBA" id="ARBA00023054"/>
    </source>
</evidence>
<dbReference type="GO" id="GO:0000976">
    <property type="term" value="F:transcription cis-regulatory region binding"/>
    <property type="evidence" value="ECO:0007669"/>
    <property type="project" value="TreeGrafter"/>
</dbReference>
<feature type="domain" description="HTH tetR-type" evidence="5">
    <location>
        <begin position="58"/>
        <end position="118"/>
    </location>
</feature>
<dbReference type="PRINTS" id="PR00455">
    <property type="entry name" value="HTHTETR"/>
</dbReference>
<feature type="compositionally biased region" description="Polar residues" evidence="4">
    <location>
        <begin position="1"/>
        <end position="11"/>
    </location>
</feature>
<dbReference type="Gene3D" id="1.10.357.10">
    <property type="entry name" value="Tetracycline Repressor, domain 2"/>
    <property type="match status" value="1"/>
</dbReference>
<dbReference type="Pfam" id="PF00440">
    <property type="entry name" value="TetR_N"/>
    <property type="match status" value="1"/>
</dbReference>
<evidence type="ECO:0000313" key="6">
    <source>
        <dbReference type="EMBL" id="RKP47517.1"/>
    </source>
</evidence>
<dbReference type="GO" id="GO:0003700">
    <property type="term" value="F:DNA-binding transcription factor activity"/>
    <property type="evidence" value="ECO:0007669"/>
    <property type="project" value="TreeGrafter"/>
</dbReference>
<keyword evidence="7" id="KW-1185">Reference proteome</keyword>
<accession>A0A494X9S0</accession>
<dbReference type="InterPro" id="IPR050109">
    <property type="entry name" value="HTH-type_TetR-like_transc_reg"/>
</dbReference>
<comment type="caution">
    <text evidence="6">The sequence shown here is derived from an EMBL/GenBank/DDBJ whole genome shotgun (WGS) entry which is preliminary data.</text>
</comment>
<keyword evidence="2 3" id="KW-0238">DNA-binding</keyword>
<dbReference type="SUPFAM" id="SSF46689">
    <property type="entry name" value="Homeodomain-like"/>
    <property type="match status" value="1"/>
</dbReference>
<evidence type="ECO:0000256" key="2">
    <source>
        <dbReference type="ARBA" id="ARBA00023125"/>
    </source>
</evidence>
<dbReference type="PROSITE" id="PS50977">
    <property type="entry name" value="HTH_TETR_2"/>
    <property type="match status" value="1"/>
</dbReference>
<reference evidence="6 7" key="1">
    <citation type="submission" date="2018-10" db="EMBL/GenBank/DDBJ databases">
        <title>Paraburkholderia sp. 7MK8-2, isolated from soil.</title>
        <authorList>
            <person name="Gao Z.-H."/>
            <person name="Qiu L.-H."/>
        </authorList>
    </citation>
    <scope>NUCLEOTIDE SEQUENCE [LARGE SCALE GENOMIC DNA]</scope>
    <source>
        <strain evidence="6 7">7MK8-2</strain>
    </source>
</reference>